<sequence>MVYRVMCGNHRCNQALPQSVLENIAYVPILDGQNFSDWKESVLFTLGYMDLDYVLHEEEPLAPTDIDMLGVKEKYEWWEKFNRLSLVLMKSRVNKSIQGAVGEVTKVKDFLKAIKEQFAKSDKTLASTLMKRLTSKTFDNSKAEYGPFKISYNTHKEEWSITELLTMCVQEEERMKQDKVKVAYLATHPKCKGKKDHGKRQYKVPPKTDGSNVKCFFCKTDGHVKKDYHKYKKWLEKRGLSQPKESDGR</sequence>
<keyword evidence="1" id="KW-1185">Reference proteome</keyword>
<proteinExistence type="predicted"/>
<reference evidence="2" key="2">
    <citation type="submission" date="2025-08" db="UniProtKB">
        <authorList>
            <consortium name="RefSeq"/>
        </authorList>
    </citation>
    <scope>IDENTIFICATION</scope>
    <source>
        <tissue evidence="2">Leaf</tissue>
    </source>
</reference>
<accession>A0A6P8C9H4</accession>
<name>A0A6P8C9H4_PUNGR</name>
<dbReference type="RefSeq" id="XP_031379570.1">
    <property type="nucleotide sequence ID" value="XM_031523710.1"/>
</dbReference>
<dbReference type="AlphaFoldDB" id="A0A6P8C9H4"/>
<dbReference type="GeneID" id="116194814"/>
<dbReference type="Proteomes" id="UP000515151">
    <property type="component" value="Chromosome 2"/>
</dbReference>
<evidence type="ECO:0000313" key="2">
    <source>
        <dbReference type="RefSeq" id="XP_031379570.1"/>
    </source>
</evidence>
<organism evidence="1 2">
    <name type="scientific">Punica granatum</name>
    <name type="common">Pomegranate</name>
    <dbReference type="NCBI Taxonomy" id="22663"/>
    <lineage>
        <taxon>Eukaryota</taxon>
        <taxon>Viridiplantae</taxon>
        <taxon>Streptophyta</taxon>
        <taxon>Embryophyta</taxon>
        <taxon>Tracheophyta</taxon>
        <taxon>Spermatophyta</taxon>
        <taxon>Magnoliopsida</taxon>
        <taxon>eudicotyledons</taxon>
        <taxon>Gunneridae</taxon>
        <taxon>Pentapetalae</taxon>
        <taxon>rosids</taxon>
        <taxon>malvids</taxon>
        <taxon>Myrtales</taxon>
        <taxon>Lythraceae</taxon>
        <taxon>Punica</taxon>
    </lineage>
</organism>
<gene>
    <name evidence="2" type="primary">LOC116194814</name>
</gene>
<evidence type="ECO:0000313" key="1">
    <source>
        <dbReference type="Proteomes" id="UP000515151"/>
    </source>
</evidence>
<dbReference type="OrthoDB" id="1929566at2759"/>
<protein>
    <submittedName>
        <fullName evidence="2">Uncharacterized protein LOC116194814</fullName>
    </submittedName>
</protein>
<reference evidence="1" key="1">
    <citation type="journal article" date="2020" name="Plant Biotechnol. J.">
        <title>The pomegranate (Punica granatum L.) draft genome dissects genetic divergence between soft- and hard-seeded cultivars.</title>
        <authorList>
            <person name="Luo X."/>
            <person name="Li H."/>
            <person name="Wu Z."/>
            <person name="Yao W."/>
            <person name="Zhao P."/>
            <person name="Cao D."/>
            <person name="Yu H."/>
            <person name="Li K."/>
            <person name="Poudel K."/>
            <person name="Zhao D."/>
            <person name="Zhang F."/>
            <person name="Xia X."/>
            <person name="Chen L."/>
            <person name="Wang Q."/>
            <person name="Jing D."/>
            <person name="Cao S."/>
        </authorList>
    </citation>
    <scope>NUCLEOTIDE SEQUENCE [LARGE SCALE GENOMIC DNA]</scope>
    <source>
        <strain evidence="1">cv. Tunisia</strain>
    </source>
</reference>